<evidence type="ECO:0000313" key="9">
    <source>
        <dbReference type="EMBL" id="KAK3335107.1"/>
    </source>
</evidence>
<dbReference type="Pfam" id="PF04261">
    <property type="entry name" value="Dyp_perox_N"/>
    <property type="match status" value="1"/>
</dbReference>
<dbReference type="GO" id="GO:0020037">
    <property type="term" value="F:heme binding"/>
    <property type="evidence" value="ECO:0007669"/>
    <property type="project" value="InterPro"/>
</dbReference>
<evidence type="ECO:0000256" key="5">
    <source>
        <dbReference type="ARBA" id="ARBA00023004"/>
    </source>
</evidence>
<evidence type="ECO:0000313" key="10">
    <source>
        <dbReference type="Proteomes" id="UP001286456"/>
    </source>
</evidence>
<keyword evidence="2" id="KW-0575">Peroxidase</keyword>
<keyword evidence="5" id="KW-0408">Iron</keyword>
<dbReference type="PROSITE" id="PS51404">
    <property type="entry name" value="DYP_PEROXIDASE"/>
    <property type="match status" value="1"/>
</dbReference>
<comment type="similarity">
    <text evidence="6">Belongs to the DyP-type peroxidase family.</text>
</comment>
<dbReference type="GO" id="GO:0046872">
    <property type="term" value="F:metal ion binding"/>
    <property type="evidence" value="ECO:0007669"/>
    <property type="project" value="UniProtKB-KW"/>
</dbReference>
<evidence type="ECO:0000256" key="2">
    <source>
        <dbReference type="ARBA" id="ARBA00022559"/>
    </source>
</evidence>
<dbReference type="Pfam" id="PF20628">
    <property type="entry name" value="Dyp_perox_C"/>
    <property type="match status" value="1"/>
</dbReference>
<evidence type="ECO:0000259" key="7">
    <source>
        <dbReference type="Pfam" id="PF04261"/>
    </source>
</evidence>
<dbReference type="NCBIfam" id="TIGR01413">
    <property type="entry name" value="Dyp_perox_fam"/>
    <property type="match status" value="1"/>
</dbReference>
<accession>A0AAE0J1B5</accession>
<comment type="caution">
    <text evidence="9">The sequence shown here is derived from an EMBL/GenBank/DDBJ whole genome shotgun (WGS) entry which is preliminary data.</text>
</comment>
<reference evidence="9" key="2">
    <citation type="submission" date="2023-06" db="EMBL/GenBank/DDBJ databases">
        <authorList>
            <consortium name="Lawrence Berkeley National Laboratory"/>
            <person name="Haridas S."/>
            <person name="Hensen N."/>
            <person name="Bonometti L."/>
            <person name="Westerberg I."/>
            <person name="Brannstrom I.O."/>
            <person name="Guillou S."/>
            <person name="Cros-Aarteil S."/>
            <person name="Calhoun S."/>
            <person name="Kuo A."/>
            <person name="Mondo S."/>
            <person name="Pangilinan J."/>
            <person name="Riley R."/>
            <person name="Labutti K."/>
            <person name="Andreopoulos B."/>
            <person name="Lipzen A."/>
            <person name="Chen C."/>
            <person name="Yanf M."/>
            <person name="Daum C."/>
            <person name="Ng V."/>
            <person name="Clum A."/>
            <person name="Steindorff A."/>
            <person name="Ohm R."/>
            <person name="Martin F."/>
            <person name="Silar P."/>
            <person name="Natvig D."/>
            <person name="Lalanne C."/>
            <person name="Gautier V."/>
            <person name="Ament-Velasquez S.L."/>
            <person name="Kruys A."/>
            <person name="Hutchinson M.I."/>
            <person name="Powell A.J."/>
            <person name="Barry K."/>
            <person name="Miller A.N."/>
            <person name="Grigoriev I.V."/>
            <person name="Debuchy R."/>
            <person name="Gladieux P."/>
            <person name="Thoren M.H."/>
            <person name="Johannesson H."/>
        </authorList>
    </citation>
    <scope>NUCLEOTIDE SEQUENCE</scope>
    <source>
        <strain evidence="9">SMH4131-1</strain>
    </source>
</reference>
<reference evidence="9" key="1">
    <citation type="journal article" date="2023" name="Mol. Phylogenet. Evol.">
        <title>Genome-scale phylogeny and comparative genomics of the fungal order Sordariales.</title>
        <authorList>
            <person name="Hensen N."/>
            <person name="Bonometti L."/>
            <person name="Westerberg I."/>
            <person name="Brannstrom I.O."/>
            <person name="Guillou S."/>
            <person name="Cros-Aarteil S."/>
            <person name="Calhoun S."/>
            <person name="Haridas S."/>
            <person name="Kuo A."/>
            <person name="Mondo S."/>
            <person name="Pangilinan J."/>
            <person name="Riley R."/>
            <person name="LaButti K."/>
            <person name="Andreopoulos B."/>
            <person name="Lipzen A."/>
            <person name="Chen C."/>
            <person name="Yan M."/>
            <person name="Daum C."/>
            <person name="Ng V."/>
            <person name="Clum A."/>
            <person name="Steindorff A."/>
            <person name="Ohm R.A."/>
            <person name="Martin F."/>
            <person name="Silar P."/>
            <person name="Natvig D.O."/>
            <person name="Lalanne C."/>
            <person name="Gautier V."/>
            <person name="Ament-Velasquez S.L."/>
            <person name="Kruys A."/>
            <person name="Hutchinson M.I."/>
            <person name="Powell A.J."/>
            <person name="Barry K."/>
            <person name="Miller A.N."/>
            <person name="Grigoriev I.V."/>
            <person name="Debuchy R."/>
            <person name="Gladieux P."/>
            <person name="Hiltunen Thoren M."/>
            <person name="Johannesson H."/>
        </authorList>
    </citation>
    <scope>NUCLEOTIDE SEQUENCE</scope>
    <source>
        <strain evidence="9">SMH4131-1</strain>
    </source>
</reference>
<protein>
    <recommendedName>
        <fullName evidence="11">Dyp-type peroxidase</fullName>
    </recommendedName>
</protein>
<evidence type="ECO:0000256" key="6">
    <source>
        <dbReference type="ARBA" id="ARBA00025737"/>
    </source>
</evidence>
<evidence type="ECO:0008006" key="11">
    <source>
        <dbReference type="Google" id="ProtNLM"/>
    </source>
</evidence>
<name>A0AAE0J1B5_9PEZI</name>
<keyword evidence="3" id="KW-0479">Metal-binding</keyword>
<organism evidence="9 10">
    <name type="scientific">Cercophora scortea</name>
    <dbReference type="NCBI Taxonomy" id="314031"/>
    <lineage>
        <taxon>Eukaryota</taxon>
        <taxon>Fungi</taxon>
        <taxon>Dikarya</taxon>
        <taxon>Ascomycota</taxon>
        <taxon>Pezizomycotina</taxon>
        <taxon>Sordariomycetes</taxon>
        <taxon>Sordariomycetidae</taxon>
        <taxon>Sordariales</taxon>
        <taxon>Lasiosphaeriaceae</taxon>
        <taxon>Cercophora</taxon>
    </lineage>
</organism>
<comment type="cofactor">
    <cofactor evidence="1">
        <name>heme b</name>
        <dbReference type="ChEBI" id="CHEBI:60344"/>
    </cofactor>
</comment>
<dbReference type="InterPro" id="IPR048327">
    <property type="entry name" value="Dyp_perox_N"/>
</dbReference>
<dbReference type="SUPFAM" id="SSF54909">
    <property type="entry name" value="Dimeric alpha+beta barrel"/>
    <property type="match status" value="1"/>
</dbReference>
<dbReference type="AlphaFoldDB" id="A0AAE0J1B5"/>
<proteinExistence type="inferred from homology"/>
<sequence>MALAKPITPQNITSPLTKHATFLVLTVNRPNPDGLPEPTAIKAIQTTLSTIDSLSKTISIRDQDAAFACTVGIGAALWPALVPTIPPPRELRPFAPVHGSVHSAPSTPGDLFFHVRSQRRDLNFEFERLLLEGPFDKAVSVVDATEGWRYFDVRDLLGFVDGTANPVSGGIGMGDLVIAAGEDVGGEGGSYVVVQKYVHDMKAWQGLKAEEQERIIGRTKWDNVELADAEHGEQASHKTLATVEDGQGGEYSILRDNMPFGAPGRGEFGTYFIGYSARLWVIERMLQRMFVGEPPGKYDRLLDYSTPLTGTTFFVPSASLLAGLGE</sequence>
<keyword evidence="10" id="KW-1185">Reference proteome</keyword>
<feature type="domain" description="Dyp-type peroxidase N-terminal" evidence="7">
    <location>
        <begin position="10"/>
        <end position="149"/>
    </location>
</feature>
<dbReference type="Proteomes" id="UP001286456">
    <property type="component" value="Unassembled WGS sequence"/>
</dbReference>
<dbReference type="GO" id="GO:0004601">
    <property type="term" value="F:peroxidase activity"/>
    <property type="evidence" value="ECO:0007669"/>
    <property type="project" value="UniProtKB-KW"/>
</dbReference>
<dbReference type="PANTHER" id="PTHR30521">
    <property type="entry name" value="DEFERROCHELATASE/PEROXIDASE"/>
    <property type="match status" value="1"/>
</dbReference>
<dbReference type="InterPro" id="IPR006314">
    <property type="entry name" value="Dyp_peroxidase"/>
</dbReference>
<gene>
    <name evidence="9" type="ORF">B0T19DRAFT_446888</name>
</gene>
<evidence type="ECO:0000256" key="4">
    <source>
        <dbReference type="ARBA" id="ARBA00023002"/>
    </source>
</evidence>
<dbReference type="EMBL" id="JAUEPO010000001">
    <property type="protein sequence ID" value="KAK3335107.1"/>
    <property type="molecule type" value="Genomic_DNA"/>
</dbReference>
<dbReference type="InterPro" id="IPR048328">
    <property type="entry name" value="Dyp_perox_C"/>
</dbReference>
<evidence type="ECO:0000256" key="3">
    <source>
        <dbReference type="ARBA" id="ARBA00022723"/>
    </source>
</evidence>
<evidence type="ECO:0000259" key="8">
    <source>
        <dbReference type="Pfam" id="PF20628"/>
    </source>
</evidence>
<dbReference type="PANTHER" id="PTHR30521:SF0">
    <property type="entry name" value="DYP-TYPE PEROXIDASE FAMILY PROTEIN"/>
    <property type="match status" value="1"/>
</dbReference>
<evidence type="ECO:0000256" key="1">
    <source>
        <dbReference type="ARBA" id="ARBA00001970"/>
    </source>
</evidence>
<keyword evidence="4" id="KW-0560">Oxidoreductase</keyword>
<dbReference type="InterPro" id="IPR011008">
    <property type="entry name" value="Dimeric_a/b-barrel"/>
</dbReference>
<feature type="domain" description="Dyp-type peroxidase C-terminal" evidence="8">
    <location>
        <begin position="153"/>
        <end position="318"/>
    </location>
</feature>
<dbReference type="GO" id="GO:0005829">
    <property type="term" value="C:cytosol"/>
    <property type="evidence" value="ECO:0007669"/>
    <property type="project" value="TreeGrafter"/>
</dbReference>